<dbReference type="PATRIC" id="fig|1310630.3.peg.2143"/>
<accession>A0A009T9H0</accession>
<evidence type="ECO:0000313" key="1">
    <source>
        <dbReference type="EMBL" id="EXC51138.1"/>
    </source>
</evidence>
<name>A0A009T9H0_ACIBA</name>
<comment type="caution">
    <text evidence="1">The sequence shown here is derived from an EMBL/GenBank/DDBJ whole genome shotgun (WGS) entry which is preliminary data.</text>
</comment>
<organism evidence="1 2">
    <name type="scientific">Acinetobacter baumannii 99063</name>
    <dbReference type="NCBI Taxonomy" id="1310630"/>
    <lineage>
        <taxon>Bacteria</taxon>
        <taxon>Pseudomonadati</taxon>
        <taxon>Pseudomonadota</taxon>
        <taxon>Gammaproteobacteria</taxon>
        <taxon>Moraxellales</taxon>
        <taxon>Moraxellaceae</taxon>
        <taxon>Acinetobacter</taxon>
        <taxon>Acinetobacter calcoaceticus/baumannii complex</taxon>
    </lineage>
</organism>
<dbReference type="RefSeq" id="WP_002125325.1">
    <property type="nucleotide sequence ID" value="NZ_JEXJ01000031.1"/>
</dbReference>
<dbReference type="Proteomes" id="UP000020735">
    <property type="component" value="Unassembled WGS sequence"/>
</dbReference>
<dbReference type="EMBL" id="JEXJ01000031">
    <property type="protein sequence ID" value="EXC51138.1"/>
    <property type="molecule type" value="Genomic_DNA"/>
</dbReference>
<sequence>MNHFINALETSIQTENWYSVLFISLSLPDICGKIDEPNEKSSKKRMINWFNKYLKSVYTRKIGADQTEYTFLSGADFYALRCAYLHEGSDEITGQNAQETLEKFKFIQPSSNNFSMHRNVMNKTLQLQVSEFGKEILAALRQWTEDNKDDQVKQEQISKLLNIQILDLSKGFSF</sequence>
<proteinExistence type="predicted"/>
<protein>
    <submittedName>
        <fullName evidence="1">Uncharacterized protein</fullName>
    </submittedName>
</protein>
<reference evidence="1 2" key="1">
    <citation type="submission" date="2014-02" db="EMBL/GenBank/DDBJ databases">
        <title>Comparative genomics and transcriptomics to identify genetic mechanisms underlying the emergence of carbapenem resistant Acinetobacter baumannii (CRAb).</title>
        <authorList>
            <person name="Harris A.D."/>
            <person name="Johnson K.J."/>
            <person name="George J."/>
            <person name="Shefchek K."/>
            <person name="Daugherty S.C."/>
            <person name="Parankush S."/>
            <person name="Sadzewicz L."/>
            <person name="Tallon L."/>
            <person name="Sengamalay N."/>
            <person name="Hazen T.H."/>
            <person name="Rasko D.A."/>
        </authorList>
    </citation>
    <scope>NUCLEOTIDE SEQUENCE [LARGE SCALE GENOMIC DNA]</scope>
    <source>
        <strain evidence="1 2">99063</strain>
    </source>
</reference>
<evidence type="ECO:0000313" key="2">
    <source>
        <dbReference type="Proteomes" id="UP000020735"/>
    </source>
</evidence>
<dbReference type="AlphaFoldDB" id="A0A009T9H0"/>
<gene>
    <name evidence="1" type="ORF">J529_2185</name>
</gene>